<evidence type="ECO:0000259" key="3">
    <source>
        <dbReference type="PROSITE" id="PS50800"/>
    </source>
</evidence>
<feature type="region of interest" description="Disordered" evidence="1">
    <location>
        <begin position="147"/>
        <end position="173"/>
    </location>
</feature>
<dbReference type="Gene3D" id="1.10.720.30">
    <property type="entry name" value="SAP domain"/>
    <property type="match status" value="1"/>
</dbReference>
<accession>L1IJ59</accession>
<dbReference type="AlphaFoldDB" id="L1IJ59"/>
<feature type="region of interest" description="Disordered" evidence="1">
    <location>
        <begin position="258"/>
        <end position="295"/>
    </location>
</feature>
<dbReference type="SUPFAM" id="SSF68906">
    <property type="entry name" value="SAP domain"/>
    <property type="match status" value="1"/>
</dbReference>
<dbReference type="GeneID" id="17292721"/>
<feature type="chain" id="PRO_5008770129" description="SAP domain-containing protein" evidence="2">
    <location>
        <begin position="21"/>
        <end position="538"/>
    </location>
</feature>
<feature type="region of interest" description="Disordered" evidence="1">
    <location>
        <begin position="495"/>
        <end position="519"/>
    </location>
</feature>
<dbReference type="InterPro" id="IPR003034">
    <property type="entry name" value="SAP_dom"/>
</dbReference>
<feature type="region of interest" description="Disordered" evidence="1">
    <location>
        <begin position="53"/>
        <end position="77"/>
    </location>
</feature>
<sequence>MRMRASSIFFLLSILREVTTYAGVSHGLQENLYLLRSPVSGRPRASALCLQIRGGMNDNSPNDDKHSERGGKTKSGIQEMSHEELMKIQLISRVPQMKLDELKEELKRRGLEIKGKKQDLVDRLKEAISNDVAVQVPVKVSRETLDKSSAGRRIAGESMRAPRSQAEAAADPMEERRMEARVADLREDVYLPSSPPPPEVYLQEQRDFRENLRRQAMASPRAEFQPRSEHLLRPSDADMLRQAADRQDGWVSVRDLETKRQEQEANLPPQPFDRQESHGFGTQAQGRRWGPGEGGQQGYKGALRCSFCNKVGHSAAQCYFRKNSFSRDSSERSYYRHSNFQGAFGNKKNEEEVASSSSPVPILTFPPLQSSTIPEYDDLSEESTPSSQGGYHGFEEALDDSIPELIDLVDDTKIERQKVSEAMKCPHGLYKTNTINYSKRRADRERAAGTLLQPDVYTDEELYSVGYTKEKIETLRRPPSERHVPYFEELLAPVESARSGEAQGKEGTRQELEEEAGCEGPVERDTFIAAIGGSITFR</sequence>
<name>L1IJ59_GUITC</name>
<evidence type="ECO:0000256" key="2">
    <source>
        <dbReference type="SAM" id="SignalP"/>
    </source>
</evidence>
<feature type="region of interest" description="Disordered" evidence="1">
    <location>
        <begin position="346"/>
        <end position="394"/>
    </location>
</feature>
<keyword evidence="2" id="KW-0732">Signal</keyword>
<keyword evidence="6" id="KW-1185">Reference proteome</keyword>
<evidence type="ECO:0000313" key="4">
    <source>
        <dbReference type="EMBL" id="EKX35959.1"/>
    </source>
</evidence>
<reference evidence="4 6" key="1">
    <citation type="journal article" date="2012" name="Nature">
        <title>Algal genomes reveal evolutionary mosaicism and the fate of nucleomorphs.</title>
        <authorList>
            <consortium name="DOE Joint Genome Institute"/>
            <person name="Curtis B.A."/>
            <person name="Tanifuji G."/>
            <person name="Burki F."/>
            <person name="Gruber A."/>
            <person name="Irimia M."/>
            <person name="Maruyama S."/>
            <person name="Arias M.C."/>
            <person name="Ball S.G."/>
            <person name="Gile G.H."/>
            <person name="Hirakawa Y."/>
            <person name="Hopkins J.F."/>
            <person name="Kuo A."/>
            <person name="Rensing S.A."/>
            <person name="Schmutz J."/>
            <person name="Symeonidi A."/>
            <person name="Elias M."/>
            <person name="Eveleigh R.J."/>
            <person name="Herman E.K."/>
            <person name="Klute M.J."/>
            <person name="Nakayama T."/>
            <person name="Obornik M."/>
            <person name="Reyes-Prieto A."/>
            <person name="Armbrust E.V."/>
            <person name="Aves S.J."/>
            <person name="Beiko R.G."/>
            <person name="Coutinho P."/>
            <person name="Dacks J.B."/>
            <person name="Durnford D.G."/>
            <person name="Fast N.M."/>
            <person name="Green B.R."/>
            <person name="Grisdale C.J."/>
            <person name="Hempel F."/>
            <person name="Henrissat B."/>
            <person name="Hoppner M.P."/>
            <person name="Ishida K."/>
            <person name="Kim E."/>
            <person name="Koreny L."/>
            <person name="Kroth P.G."/>
            <person name="Liu Y."/>
            <person name="Malik S.B."/>
            <person name="Maier U.G."/>
            <person name="McRose D."/>
            <person name="Mock T."/>
            <person name="Neilson J.A."/>
            <person name="Onodera N.T."/>
            <person name="Poole A.M."/>
            <person name="Pritham E.J."/>
            <person name="Richards T.A."/>
            <person name="Rocap G."/>
            <person name="Roy S.W."/>
            <person name="Sarai C."/>
            <person name="Schaack S."/>
            <person name="Shirato S."/>
            <person name="Slamovits C.H."/>
            <person name="Spencer D.F."/>
            <person name="Suzuki S."/>
            <person name="Worden A.Z."/>
            <person name="Zauner S."/>
            <person name="Barry K."/>
            <person name="Bell C."/>
            <person name="Bharti A.K."/>
            <person name="Crow J.A."/>
            <person name="Grimwood J."/>
            <person name="Kramer R."/>
            <person name="Lindquist E."/>
            <person name="Lucas S."/>
            <person name="Salamov A."/>
            <person name="McFadden G.I."/>
            <person name="Lane C.E."/>
            <person name="Keeling P.J."/>
            <person name="Gray M.W."/>
            <person name="Grigoriev I.V."/>
            <person name="Archibald J.M."/>
        </authorList>
    </citation>
    <scope>NUCLEOTIDE SEQUENCE</scope>
    <source>
        <strain evidence="4 6">CCMP2712</strain>
    </source>
</reference>
<dbReference type="PaxDb" id="55529-EKX35959"/>
<dbReference type="EMBL" id="JH993081">
    <property type="protein sequence ID" value="EKX35959.1"/>
    <property type="molecule type" value="Genomic_DNA"/>
</dbReference>
<feature type="domain" description="SAP" evidence="3">
    <location>
        <begin position="94"/>
        <end position="128"/>
    </location>
</feature>
<dbReference type="SMART" id="SM00513">
    <property type="entry name" value="SAP"/>
    <property type="match status" value="1"/>
</dbReference>
<reference evidence="6" key="2">
    <citation type="submission" date="2012-11" db="EMBL/GenBank/DDBJ databases">
        <authorList>
            <person name="Kuo A."/>
            <person name="Curtis B.A."/>
            <person name="Tanifuji G."/>
            <person name="Burki F."/>
            <person name="Gruber A."/>
            <person name="Irimia M."/>
            <person name="Maruyama S."/>
            <person name="Arias M.C."/>
            <person name="Ball S.G."/>
            <person name="Gile G.H."/>
            <person name="Hirakawa Y."/>
            <person name="Hopkins J.F."/>
            <person name="Rensing S.A."/>
            <person name="Schmutz J."/>
            <person name="Symeonidi A."/>
            <person name="Elias M."/>
            <person name="Eveleigh R.J."/>
            <person name="Herman E.K."/>
            <person name="Klute M.J."/>
            <person name="Nakayama T."/>
            <person name="Obornik M."/>
            <person name="Reyes-Prieto A."/>
            <person name="Armbrust E.V."/>
            <person name="Aves S.J."/>
            <person name="Beiko R.G."/>
            <person name="Coutinho P."/>
            <person name="Dacks J.B."/>
            <person name="Durnford D.G."/>
            <person name="Fast N.M."/>
            <person name="Green B.R."/>
            <person name="Grisdale C."/>
            <person name="Hempe F."/>
            <person name="Henrissat B."/>
            <person name="Hoppner M.P."/>
            <person name="Ishida K.-I."/>
            <person name="Kim E."/>
            <person name="Koreny L."/>
            <person name="Kroth P.G."/>
            <person name="Liu Y."/>
            <person name="Malik S.-B."/>
            <person name="Maier U.G."/>
            <person name="McRose D."/>
            <person name="Mock T."/>
            <person name="Neilson J.A."/>
            <person name="Onodera N.T."/>
            <person name="Poole A.M."/>
            <person name="Pritham E.J."/>
            <person name="Richards T.A."/>
            <person name="Rocap G."/>
            <person name="Roy S.W."/>
            <person name="Sarai C."/>
            <person name="Schaack S."/>
            <person name="Shirato S."/>
            <person name="Slamovits C.H."/>
            <person name="Spencer D.F."/>
            <person name="Suzuki S."/>
            <person name="Worden A.Z."/>
            <person name="Zauner S."/>
            <person name="Barry K."/>
            <person name="Bell C."/>
            <person name="Bharti A.K."/>
            <person name="Crow J.A."/>
            <person name="Grimwood J."/>
            <person name="Kramer R."/>
            <person name="Lindquist E."/>
            <person name="Lucas S."/>
            <person name="Salamov A."/>
            <person name="McFadden G.I."/>
            <person name="Lane C.E."/>
            <person name="Keeling P.J."/>
            <person name="Gray M.W."/>
            <person name="Grigoriev I.V."/>
            <person name="Archibald J.M."/>
        </authorList>
    </citation>
    <scope>NUCLEOTIDE SEQUENCE</scope>
    <source>
        <strain evidence="6">CCMP2712</strain>
    </source>
</reference>
<dbReference type="InterPro" id="IPR036361">
    <property type="entry name" value="SAP_dom_sf"/>
</dbReference>
<dbReference type="RefSeq" id="XP_005822939.1">
    <property type="nucleotide sequence ID" value="XM_005822882.1"/>
</dbReference>
<proteinExistence type="predicted"/>
<evidence type="ECO:0000313" key="5">
    <source>
        <dbReference type="EnsemblProtists" id="EKX35959"/>
    </source>
</evidence>
<gene>
    <name evidence="4" type="ORF">GUITHDRAFT_146114</name>
</gene>
<dbReference type="KEGG" id="gtt:GUITHDRAFT_146114"/>
<dbReference type="EnsemblProtists" id="EKX35959">
    <property type="protein sequence ID" value="EKX35959"/>
    <property type="gene ID" value="GUITHDRAFT_146114"/>
</dbReference>
<dbReference type="HOGENOM" id="CLU_506659_0_0_1"/>
<protein>
    <recommendedName>
        <fullName evidence="3">SAP domain-containing protein</fullName>
    </recommendedName>
</protein>
<reference evidence="5" key="3">
    <citation type="submission" date="2015-06" db="UniProtKB">
        <authorList>
            <consortium name="EnsemblProtists"/>
        </authorList>
    </citation>
    <scope>IDENTIFICATION</scope>
</reference>
<dbReference type="Pfam" id="PF02037">
    <property type="entry name" value="SAP"/>
    <property type="match status" value="1"/>
</dbReference>
<organism evidence="4">
    <name type="scientific">Guillardia theta (strain CCMP2712)</name>
    <name type="common">Cryptophyte</name>
    <dbReference type="NCBI Taxonomy" id="905079"/>
    <lineage>
        <taxon>Eukaryota</taxon>
        <taxon>Cryptophyceae</taxon>
        <taxon>Pyrenomonadales</taxon>
        <taxon>Geminigeraceae</taxon>
        <taxon>Guillardia</taxon>
    </lineage>
</organism>
<evidence type="ECO:0000313" key="6">
    <source>
        <dbReference type="Proteomes" id="UP000011087"/>
    </source>
</evidence>
<dbReference type="PROSITE" id="PS50800">
    <property type="entry name" value="SAP"/>
    <property type="match status" value="1"/>
</dbReference>
<feature type="compositionally biased region" description="Basic and acidic residues" evidence="1">
    <location>
        <begin position="62"/>
        <end position="71"/>
    </location>
</feature>
<feature type="signal peptide" evidence="2">
    <location>
        <begin position="1"/>
        <end position="20"/>
    </location>
</feature>
<evidence type="ECO:0000256" key="1">
    <source>
        <dbReference type="SAM" id="MobiDB-lite"/>
    </source>
</evidence>
<dbReference type="Proteomes" id="UP000011087">
    <property type="component" value="Unassembled WGS sequence"/>
</dbReference>